<protein>
    <submittedName>
        <fullName evidence="1">Uncharacterized protein</fullName>
    </submittedName>
</protein>
<gene>
    <name evidence="1" type="ORF">OHK93_002023</name>
</gene>
<keyword evidence="2" id="KW-1185">Reference proteome</keyword>
<evidence type="ECO:0000313" key="2">
    <source>
        <dbReference type="Proteomes" id="UP001161017"/>
    </source>
</evidence>
<comment type="caution">
    <text evidence="1">The sequence shown here is derived from an EMBL/GenBank/DDBJ whole genome shotgun (WGS) entry which is preliminary data.</text>
</comment>
<name>A0AA43TWS6_9LECA</name>
<evidence type="ECO:0000313" key="1">
    <source>
        <dbReference type="EMBL" id="MDI1490818.1"/>
    </source>
</evidence>
<dbReference type="AlphaFoldDB" id="A0AA43TWS6"/>
<dbReference type="Proteomes" id="UP001161017">
    <property type="component" value="Unassembled WGS sequence"/>
</dbReference>
<organism evidence="1 2">
    <name type="scientific">Ramalina farinacea</name>
    <dbReference type="NCBI Taxonomy" id="258253"/>
    <lineage>
        <taxon>Eukaryota</taxon>
        <taxon>Fungi</taxon>
        <taxon>Dikarya</taxon>
        <taxon>Ascomycota</taxon>
        <taxon>Pezizomycotina</taxon>
        <taxon>Lecanoromycetes</taxon>
        <taxon>OSLEUM clade</taxon>
        <taxon>Lecanoromycetidae</taxon>
        <taxon>Lecanorales</taxon>
        <taxon>Lecanorineae</taxon>
        <taxon>Ramalinaceae</taxon>
        <taxon>Ramalina</taxon>
    </lineage>
</organism>
<proteinExistence type="predicted"/>
<reference evidence="1" key="1">
    <citation type="journal article" date="2023" name="Genome Biol. Evol.">
        <title>First Whole Genome Sequence and Flow Cytometry Genome Size Data for the Lichen-Forming Fungus Ramalina farinacea (Ascomycota).</title>
        <authorList>
            <person name="Llewellyn T."/>
            <person name="Mian S."/>
            <person name="Hill R."/>
            <person name="Leitch I.J."/>
            <person name="Gaya E."/>
        </authorList>
    </citation>
    <scope>NUCLEOTIDE SEQUENCE</scope>
    <source>
        <strain evidence="1">LIQ254RAFAR</strain>
    </source>
</reference>
<dbReference type="EMBL" id="JAPUFD010000012">
    <property type="protein sequence ID" value="MDI1490818.1"/>
    <property type="molecule type" value="Genomic_DNA"/>
</dbReference>
<sequence>MIGLYREAYGLPLNPSALKLAMLLARFALQRAAQDAGGQHLPLTKDFEYEAQGFTVAARQAGPGVPNVGKLLYSDVENMFTAIEQKLVNLAYIEANLQILRIQSGPRQFLGFGMIGKSKNGISEGDQSTSLNQTVTAIEKQLSIEVAPPTLVNDTWVDLNNGVNAGDPQPDVKM</sequence>
<accession>A0AA43TWS6</accession>